<evidence type="ECO:0000313" key="1">
    <source>
        <dbReference type="EMBL" id="NEX63287.1"/>
    </source>
</evidence>
<proteinExistence type="predicted"/>
<organism evidence="1 2">
    <name type="scientific">Noviherbaspirillum galbum</name>
    <dbReference type="NCBI Taxonomy" id="2709383"/>
    <lineage>
        <taxon>Bacteria</taxon>
        <taxon>Pseudomonadati</taxon>
        <taxon>Pseudomonadota</taxon>
        <taxon>Betaproteobacteria</taxon>
        <taxon>Burkholderiales</taxon>
        <taxon>Oxalobacteraceae</taxon>
        <taxon>Noviherbaspirillum</taxon>
    </lineage>
</organism>
<evidence type="ECO:0000313" key="2">
    <source>
        <dbReference type="Proteomes" id="UP000482155"/>
    </source>
</evidence>
<reference evidence="1 2" key="1">
    <citation type="submission" date="2020-02" db="EMBL/GenBank/DDBJ databases">
        <authorList>
            <person name="Kim M.K."/>
        </authorList>
    </citation>
    <scope>NUCLEOTIDE SEQUENCE [LARGE SCALE GENOMIC DNA]</scope>
    <source>
        <strain evidence="1 2">17J57-3</strain>
    </source>
</reference>
<dbReference type="Proteomes" id="UP000482155">
    <property type="component" value="Unassembled WGS sequence"/>
</dbReference>
<dbReference type="EMBL" id="JAAIVB010000068">
    <property type="protein sequence ID" value="NEX63287.1"/>
    <property type="molecule type" value="Genomic_DNA"/>
</dbReference>
<dbReference type="RefSeq" id="WP_163967011.1">
    <property type="nucleotide sequence ID" value="NZ_JAAIVB010000068.1"/>
</dbReference>
<name>A0A6B3SR89_9BURK</name>
<sequence length="80" mass="8897">MEGIKASIVGEGVESSVEFSLEEVIAHHQGKPWADMSEQEHEEELKDYALMLYSRNTGLQGDLRVSLSGGSFSRVDRRSV</sequence>
<accession>A0A6B3SR89</accession>
<comment type="caution">
    <text evidence="1">The sequence shown here is derived from an EMBL/GenBank/DDBJ whole genome shotgun (WGS) entry which is preliminary data.</text>
</comment>
<dbReference type="AlphaFoldDB" id="A0A6B3SR89"/>
<protein>
    <submittedName>
        <fullName evidence="1">Uncharacterized protein</fullName>
    </submittedName>
</protein>
<gene>
    <name evidence="1" type="ORF">G3574_19565</name>
</gene>
<keyword evidence="2" id="KW-1185">Reference proteome</keyword>